<dbReference type="EMBL" id="GG657453">
    <property type="protein sequence ID" value="OAT08059.1"/>
    <property type="molecule type" value="Genomic_DNA"/>
</dbReference>
<organism evidence="2 3">
    <name type="scientific">Blastomyces gilchristii (strain SLH14081)</name>
    <name type="common">Blastomyces dermatitidis</name>
    <dbReference type="NCBI Taxonomy" id="559298"/>
    <lineage>
        <taxon>Eukaryota</taxon>
        <taxon>Fungi</taxon>
        <taxon>Dikarya</taxon>
        <taxon>Ascomycota</taxon>
        <taxon>Pezizomycotina</taxon>
        <taxon>Eurotiomycetes</taxon>
        <taxon>Eurotiomycetidae</taxon>
        <taxon>Onygenales</taxon>
        <taxon>Ajellomycetaceae</taxon>
        <taxon>Blastomyces</taxon>
    </lineage>
</organism>
<dbReference type="RefSeq" id="XP_031578105.1">
    <property type="nucleotide sequence ID" value="XM_031721519.1"/>
</dbReference>
<evidence type="ECO:0000313" key="2">
    <source>
        <dbReference type="EMBL" id="OAT08059.1"/>
    </source>
</evidence>
<accession>A0A179ULF9</accession>
<dbReference type="Proteomes" id="UP000002038">
    <property type="component" value="Unassembled WGS sequence"/>
</dbReference>
<evidence type="ECO:0000256" key="1">
    <source>
        <dbReference type="SAM" id="Phobius"/>
    </source>
</evidence>
<evidence type="ECO:0000313" key="3">
    <source>
        <dbReference type="Proteomes" id="UP000002038"/>
    </source>
</evidence>
<gene>
    <name evidence="2" type="ORF">BDBG_04051</name>
</gene>
<keyword evidence="1" id="KW-0472">Membrane</keyword>
<proteinExistence type="predicted"/>
<protein>
    <submittedName>
        <fullName evidence="2">Uncharacterized protein</fullName>
    </submittedName>
</protein>
<keyword evidence="1" id="KW-1133">Transmembrane helix</keyword>
<dbReference type="VEuPathDB" id="FungiDB:BDBG_04051"/>
<keyword evidence="3" id="KW-1185">Reference proteome</keyword>
<dbReference type="GeneID" id="8505258"/>
<keyword evidence="1" id="KW-0812">Transmembrane</keyword>
<reference evidence="3" key="1">
    <citation type="journal article" date="2015" name="PLoS Genet.">
        <title>The dynamic genome and transcriptome of the human fungal pathogen Blastomyces and close relative Emmonsia.</title>
        <authorList>
            <person name="Munoz J.F."/>
            <person name="Gauthier G.M."/>
            <person name="Desjardins C.A."/>
            <person name="Gallo J.E."/>
            <person name="Holder J."/>
            <person name="Sullivan T.D."/>
            <person name="Marty A.J."/>
            <person name="Carmen J.C."/>
            <person name="Chen Z."/>
            <person name="Ding L."/>
            <person name="Gujja S."/>
            <person name="Magrini V."/>
            <person name="Misas E."/>
            <person name="Mitreva M."/>
            <person name="Priest M."/>
            <person name="Saif S."/>
            <person name="Whiston E.A."/>
            <person name="Young S."/>
            <person name="Zeng Q."/>
            <person name="Goldman W.E."/>
            <person name="Mardis E.R."/>
            <person name="Taylor J.W."/>
            <person name="McEwen J.G."/>
            <person name="Clay O.K."/>
            <person name="Klein B.S."/>
            <person name="Cuomo C.A."/>
        </authorList>
    </citation>
    <scope>NUCLEOTIDE SEQUENCE [LARGE SCALE GENOMIC DNA]</scope>
    <source>
        <strain evidence="3">SLH14081</strain>
    </source>
</reference>
<dbReference type="AlphaFoldDB" id="A0A179ULF9"/>
<dbReference type="KEGG" id="bgh:BDBG_04051"/>
<feature type="transmembrane region" description="Helical" evidence="1">
    <location>
        <begin position="60"/>
        <end position="83"/>
    </location>
</feature>
<name>A0A179ULF9_BLAGS</name>
<sequence length="117" mass="12728">MTLPITSRAKKPRVPPRQASVMAISRALWFDLPASSSQFAPRVGVVPESLRTALVEPYRMIIICALVLPASCLVGANGFLASAPRLLQIASSKTKREQPHFHIVGNQRANDANKGIR</sequence>